<organism evidence="2 3">
    <name type="scientific">Acanthaster planci</name>
    <name type="common">Crown-of-thorns starfish</name>
    <dbReference type="NCBI Taxonomy" id="133434"/>
    <lineage>
        <taxon>Eukaryota</taxon>
        <taxon>Metazoa</taxon>
        <taxon>Echinodermata</taxon>
        <taxon>Eleutherozoa</taxon>
        <taxon>Asterozoa</taxon>
        <taxon>Asteroidea</taxon>
        <taxon>Valvatacea</taxon>
        <taxon>Valvatida</taxon>
        <taxon>Acanthasteridae</taxon>
        <taxon>Acanthaster</taxon>
    </lineage>
</organism>
<name>A0A8B7XRM1_ACAPL</name>
<protein>
    <submittedName>
        <fullName evidence="3">Alpha-protein kinase 1-like</fullName>
    </submittedName>
</protein>
<evidence type="ECO:0000313" key="2">
    <source>
        <dbReference type="Proteomes" id="UP000694845"/>
    </source>
</evidence>
<feature type="compositionally biased region" description="Polar residues" evidence="1">
    <location>
        <begin position="142"/>
        <end position="154"/>
    </location>
</feature>
<evidence type="ECO:0000313" key="3">
    <source>
        <dbReference type="RefSeq" id="XP_022082650.1"/>
    </source>
</evidence>
<evidence type="ECO:0000256" key="1">
    <source>
        <dbReference type="SAM" id="MobiDB-lite"/>
    </source>
</evidence>
<feature type="region of interest" description="Disordered" evidence="1">
    <location>
        <begin position="9"/>
        <end position="43"/>
    </location>
</feature>
<feature type="compositionally biased region" description="Polar residues" evidence="1">
    <location>
        <begin position="321"/>
        <end position="332"/>
    </location>
</feature>
<feature type="compositionally biased region" description="Low complexity" evidence="1">
    <location>
        <begin position="12"/>
        <end position="30"/>
    </location>
</feature>
<feature type="compositionally biased region" description="Basic residues" evidence="1">
    <location>
        <begin position="198"/>
        <end position="210"/>
    </location>
</feature>
<feature type="region of interest" description="Disordered" evidence="1">
    <location>
        <begin position="142"/>
        <end position="173"/>
    </location>
</feature>
<dbReference type="OrthoDB" id="10510730at2759"/>
<feature type="region of interest" description="Disordered" evidence="1">
    <location>
        <begin position="321"/>
        <end position="368"/>
    </location>
</feature>
<proteinExistence type="predicted"/>
<sequence length="368" mass="41375">MLLLSFSKLEQQHQQHPQQQHQQQQQQQHQQQHRQQHQQQQQQQRRFEFSVHAWVQPLHMHLDMTETPSQIPEQTRCQTGCKEEVFSLQEGSSSCDVRVCSETLRQDCMFAKFKTPPSSAVMQADSWNNSRSASYSQLQTLAQNPHHNPGQTSGPVPGTSPRQGRMMSACSLESPSCSVPDIHSYHSATAQSFPHSPQSKHPHYRNKHHPGQTLLKMERRTGEHKRWYMPPDPPWGVAGGTSSSSWQESSRPQLGQYATRDDRRAQPGQPCAMSSEKDSADVRDSWESNLPSSSVYPPLPQQQAFGGRPHVAMTCPLVSPRMTSASRESSQHGGAHYRCQSSGKLLQHSGRGVATEPRTRNSLRGDGG</sequence>
<dbReference type="Proteomes" id="UP000694845">
    <property type="component" value="Unplaced"/>
</dbReference>
<feature type="region of interest" description="Disordered" evidence="1">
    <location>
        <begin position="225"/>
        <end position="307"/>
    </location>
</feature>
<dbReference type="AlphaFoldDB" id="A0A8B7XRM1"/>
<gene>
    <name evidence="3" type="primary">LOC110974966</name>
</gene>
<dbReference type="GeneID" id="110974966"/>
<dbReference type="RefSeq" id="XP_022082650.1">
    <property type="nucleotide sequence ID" value="XM_022226958.1"/>
</dbReference>
<reference evidence="3" key="1">
    <citation type="submission" date="2025-08" db="UniProtKB">
        <authorList>
            <consortium name="RefSeq"/>
        </authorList>
    </citation>
    <scope>IDENTIFICATION</scope>
</reference>
<keyword evidence="2" id="KW-1185">Reference proteome</keyword>
<feature type="compositionally biased region" description="Basic and acidic residues" evidence="1">
    <location>
        <begin position="275"/>
        <end position="286"/>
    </location>
</feature>
<accession>A0A8B7XRM1</accession>
<dbReference type="KEGG" id="aplc:110974966"/>
<feature type="region of interest" description="Disordered" evidence="1">
    <location>
        <begin position="189"/>
        <end position="213"/>
    </location>
</feature>